<dbReference type="Pfam" id="PF19856">
    <property type="entry name" value="DUF6331"/>
    <property type="match status" value="1"/>
</dbReference>
<dbReference type="RefSeq" id="WP_071077440.1">
    <property type="nucleotide sequence ID" value="NZ_LFKP01000008.1"/>
</dbReference>
<gene>
    <name evidence="1" type="ORF">AKG95_13955</name>
</gene>
<dbReference type="AlphaFoldDB" id="A0A1S1U8A0"/>
<evidence type="ECO:0000313" key="1">
    <source>
        <dbReference type="EMBL" id="OHV95971.1"/>
    </source>
</evidence>
<evidence type="ECO:0000313" key="2">
    <source>
        <dbReference type="Proteomes" id="UP000179840"/>
    </source>
</evidence>
<proteinExistence type="predicted"/>
<name>A0A1S1U8A0_9BURK</name>
<accession>A0A1S1U8A0</accession>
<organism evidence="1 2">
    <name type="scientific">Janthinobacterium lividum</name>
    <dbReference type="NCBI Taxonomy" id="29581"/>
    <lineage>
        <taxon>Bacteria</taxon>
        <taxon>Pseudomonadati</taxon>
        <taxon>Pseudomonadota</taxon>
        <taxon>Betaproteobacteria</taxon>
        <taxon>Burkholderiales</taxon>
        <taxon>Oxalobacteraceae</taxon>
        <taxon>Janthinobacterium</taxon>
    </lineage>
</organism>
<protein>
    <submittedName>
        <fullName evidence="1">Uncharacterized protein</fullName>
    </submittedName>
</protein>
<sequence length="132" mass="14498">MTERDRQYDIQIGDETWIEFISLDGRYDQAIDIDAMLNGLWPLICRLETHCVAGCCGMDAYDFTREGVATALLELDRAHMHAACVAAKAAVTAAASDVLTSTTMNHYADKRVFLQLLEHLDACIVGQDCAGA</sequence>
<comment type="caution">
    <text evidence="1">The sequence shown here is derived from an EMBL/GenBank/DDBJ whole genome shotgun (WGS) entry which is preliminary data.</text>
</comment>
<dbReference type="EMBL" id="LFKP01000008">
    <property type="protein sequence ID" value="OHV95971.1"/>
    <property type="molecule type" value="Genomic_DNA"/>
</dbReference>
<reference evidence="1 2" key="1">
    <citation type="submission" date="2015-06" db="EMBL/GenBank/DDBJ databases">
        <title>Draft genome sequencing of a biphenyl-degrading bacterium, Janthinobacterium lividum MEG1.</title>
        <authorList>
            <person name="Shimodaira J."/>
            <person name="Hatta T."/>
        </authorList>
    </citation>
    <scope>NUCLEOTIDE SEQUENCE [LARGE SCALE GENOMIC DNA]</scope>
    <source>
        <strain evidence="1 2">MEG1</strain>
    </source>
</reference>
<dbReference type="Proteomes" id="UP000179840">
    <property type="component" value="Unassembled WGS sequence"/>
</dbReference>
<dbReference type="InterPro" id="IPR046294">
    <property type="entry name" value="DUF6331"/>
</dbReference>